<evidence type="ECO:0000313" key="2">
    <source>
        <dbReference type="EMBL" id="MBD0725140.1"/>
    </source>
</evidence>
<keyword evidence="1" id="KW-0732">Signal</keyword>
<gene>
    <name evidence="2" type="ORF">B6A10_08110</name>
</gene>
<name>A0ABR7UQR7_9FLAO</name>
<feature type="signal peptide" evidence="1">
    <location>
        <begin position="1"/>
        <end position="20"/>
    </location>
</feature>
<dbReference type="RefSeq" id="WP_055094944.1">
    <property type="nucleotide sequence ID" value="NZ_NASZ01000010.1"/>
</dbReference>
<comment type="caution">
    <text evidence="2">The sequence shown here is derived from an EMBL/GenBank/DDBJ whole genome shotgun (WGS) entry which is preliminary data.</text>
</comment>
<evidence type="ECO:0000256" key="1">
    <source>
        <dbReference type="SAM" id="SignalP"/>
    </source>
</evidence>
<proteinExistence type="predicted"/>
<protein>
    <recommendedName>
        <fullName evidence="4">Lipocalin-like domain-containing protein</fullName>
    </recommendedName>
</protein>
<dbReference type="EMBL" id="NASZ01000010">
    <property type="protein sequence ID" value="MBD0725140.1"/>
    <property type="molecule type" value="Genomic_DNA"/>
</dbReference>
<sequence>MKKLKLFSYSFLVIAMLMMACHEKRNELVDSWKITAVEAKTTLSDSVKNEILTKGTLTFTKDGHVNGFLESEINDGTYALTKKGKNLVIKDETGTPYPFESDISDDEVILVSDKMKLTLTKK</sequence>
<dbReference type="Proteomes" id="UP000661715">
    <property type="component" value="Unassembled WGS sequence"/>
</dbReference>
<evidence type="ECO:0000313" key="3">
    <source>
        <dbReference type="Proteomes" id="UP000661715"/>
    </source>
</evidence>
<reference evidence="2 3" key="1">
    <citation type="journal article" date="2020" name="Microbiol. Res.">
        <title>Flavobacterium pokkalii sp. nov., a novel plant growth promoting native rhizobacteria isolated from pokkali rice grown in coastal saline affected agricultural regions of southern India, Kerala.</title>
        <authorList>
            <person name="Menon R.R."/>
            <person name="Kumari S."/>
            <person name="Viver T."/>
            <person name="Rameshkumar N."/>
        </authorList>
    </citation>
    <scope>NUCLEOTIDE SEQUENCE [LARGE SCALE GENOMIC DNA]</scope>
    <source>
        <strain evidence="2 3">L1I52</strain>
    </source>
</reference>
<dbReference type="PROSITE" id="PS51257">
    <property type="entry name" value="PROKAR_LIPOPROTEIN"/>
    <property type="match status" value="1"/>
</dbReference>
<keyword evidence="3" id="KW-1185">Reference proteome</keyword>
<accession>A0ABR7UQR7</accession>
<organism evidence="2 3">
    <name type="scientific">Flavobacterium pokkalii</name>
    <dbReference type="NCBI Taxonomy" id="1940408"/>
    <lineage>
        <taxon>Bacteria</taxon>
        <taxon>Pseudomonadati</taxon>
        <taxon>Bacteroidota</taxon>
        <taxon>Flavobacteriia</taxon>
        <taxon>Flavobacteriales</taxon>
        <taxon>Flavobacteriaceae</taxon>
        <taxon>Flavobacterium</taxon>
    </lineage>
</organism>
<feature type="chain" id="PRO_5045872450" description="Lipocalin-like domain-containing protein" evidence="1">
    <location>
        <begin position="21"/>
        <end position="122"/>
    </location>
</feature>
<evidence type="ECO:0008006" key="4">
    <source>
        <dbReference type="Google" id="ProtNLM"/>
    </source>
</evidence>